<evidence type="ECO:0000313" key="2">
    <source>
        <dbReference type="Proteomes" id="UP000250043"/>
    </source>
</evidence>
<organism evidence="1 2">
    <name type="scientific">Obba rivulosa</name>
    <dbReference type="NCBI Taxonomy" id="1052685"/>
    <lineage>
        <taxon>Eukaryota</taxon>
        <taxon>Fungi</taxon>
        <taxon>Dikarya</taxon>
        <taxon>Basidiomycota</taxon>
        <taxon>Agaricomycotina</taxon>
        <taxon>Agaricomycetes</taxon>
        <taxon>Polyporales</taxon>
        <taxon>Gelatoporiaceae</taxon>
        <taxon>Obba</taxon>
    </lineage>
</organism>
<name>A0A8E2AME0_9APHY</name>
<feature type="non-terminal residue" evidence="1">
    <location>
        <position position="54"/>
    </location>
</feature>
<protein>
    <submittedName>
        <fullName evidence="1">Uncharacterized protein</fullName>
    </submittedName>
</protein>
<evidence type="ECO:0000313" key="1">
    <source>
        <dbReference type="EMBL" id="OCH85984.1"/>
    </source>
</evidence>
<sequence length="54" mass="6291">SLTRYMQRYVTKTLHHISALSGAAWVVEVIYGHLEHIRTALGIHHVGERFQRHN</sequence>
<dbReference type="AlphaFoldDB" id="A0A8E2AME0"/>
<accession>A0A8E2AME0</accession>
<feature type="non-terminal residue" evidence="1">
    <location>
        <position position="1"/>
    </location>
</feature>
<dbReference type="Proteomes" id="UP000250043">
    <property type="component" value="Unassembled WGS sequence"/>
</dbReference>
<keyword evidence="2" id="KW-1185">Reference proteome</keyword>
<reference evidence="1 2" key="1">
    <citation type="submission" date="2016-07" db="EMBL/GenBank/DDBJ databases">
        <title>Draft genome of the white-rot fungus Obba rivulosa 3A-2.</title>
        <authorList>
            <consortium name="DOE Joint Genome Institute"/>
            <person name="Miettinen O."/>
            <person name="Riley R."/>
            <person name="Acob R."/>
            <person name="Barry K."/>
            <person name="Cullen D."/>
            <person name="De Vries R."/>
            <person name="Hainaut M."/>
            <person name="Hatakka A."/>
            <person name="Henrissat B."/>
            <person name="Hilden K."/>
            <person name="Kuo R."/>
            <person name="Labutti K."/>
            <person name="Lipzen A."/>
            <person name="Makela M.R."/>
            <person name="Sandor L."/>
            <person name="Spatafora J.W."/>
            <person name="Grigoriev I.V."/>
            <person name="Hibbett D.S."/>
        </authorList>
    </citation>
    <scope>NUCLEOTIDE SEQUENCE [LARGE SCALE GENOMIC DNA]</scope>
    <source>
        <strain evidence="1 2">3A-2</strain>
    </source>
</reference>
<gene>
    <name evidence="1" type="ORF">OBBRIDRAFT_714824</name>
</gene>
<dbReference type="EMBL" id="KV722551">
    <property type="protein sequence ID" value="OCH85984.1"/>
    <property type="molecule type" value="Genomic_DNA"/>
</dbReference>
<dbReference type="OrthoDB" id="2749291at2759"/>
<proteinExistence type="predicted"/>